<sequence length="198" mass="20932">MDALAETLLALAPEAHAVGTPTIAALRAKASPIRWIDAPPSAEDTLRTIGKLAGGTVLAPNAAAVSELTFEWDGPPGQPFGFNPVQALRSKGFKVQALYCSPMVSEGTNYFLVAAPGKRPGFLAVYAFDAPLAISIASWSIRYRLDGHIPSLAEVQADEDTEATTDCSTETFGPVEQISHAQAETFVRSRTSATQGSR</sequence>
<protein>
    <submittedName>
        <fullName evidence="1">Uncharacterized protein</fullName>
    </submittedName>
</protein>
<dbReference type="EMBL" id="JBBGZA010000001">
    <property type="protein sequence ID" value="MEJ5092983.1"/>
    <property type="molecule type" value="Genomic_DNA"/>
</dbReference>
<accession>A0ABU8PZT4</accession>
<keyword evidence="2" id="KW-1185">Reference proteome</keyword>
<name>A0ABU8PZT4_9SPHN</name>
<evidence type="ECO:0000313" key="1">
    <source>
        <dbReference type="EMBL" id="MEJ5092983.1"/>
    </source>
</evidence>
<reference evidence="1 2" key="1">
    <citation type="submission" date="2023-12" db="EMBL/GenBank/DDBJ databases">
        <title>Gut-associated functions are favored during microbiome assembly across C. elegans life.</title>
        <authorList>
            <person name="Zimmermann J."/>
        </authorList>
    </citation>
    <scope>NUCLEOTIDE SEQUENCE [LARGE SCALE GENOMIC DNA]</scope>
    <source>
        <strain evidence="1 2">JUb134</strain>
    </source>
</reference>
<gene>
    <name evidence="1" type="ORF">WH159_00225</name>
</gene>
<dbReference type="RefSeq" id="WP_132883457.1">
    <property type="nucleotide sequence ID" value="NZ_JBBGZA010000001.1"/>
</dbReference>
<evidence type="ECO:0000313" key="2">
    <source>
        <dbReference type="Proteomes" id="UP001380365"/>
    </source>
</evidence>
<organism evidence="1 2">
    <name type="scientific">Sphingomonas molluscorum</name>
    <dbReference type="NCBI Taxonomy" id="418184"/>
    <lineage>
        <taxon>Bacteria</taxon>
        <taxon>Pseudomonadati</taxon>
        <taxon>Pseudomonadota</taxon>
        <taxon>Alphaproteobacteria</taxon>
        <taxon>Sphingomonadales</taxon>
        <taxon>Sphingomonadaceae</taxon>
        <taxon>Sphingomonas</taxon>
    </lineage>
</organism>
<dbReference type="Proteomes" id="UP001380365">
    <property type="component" value="Unassembled WGS sequence"/>
</dbReference>
<proteinExistence type="predicted"/>
<comment type="caution">
    <text evidence="1">The sequence shown here is derived from an EMBL/GenBank/DDBJ whole genome shotgun (WGS) entry which is preliminary data.</text>
</comment>